<dbReference type="InterPro" id="IPR052035">
    <property type="entry name" value="ZnF_BED_domain_contain"/>
</dbReference>
<dbReference type="SUPFAM" id="SSF53098">
    <property type="entry name" value="Ribonuclease H-like"/>
    <property type="match status" value="1"/>
</dbReference>
<name>A0A7E5W705_TRINI</name>
<protein>
    <submittedName>
        <fullName evidence="12">Zinc finger BED domain-containing protein 6-like</fullName>
    </submittedName>
</protein>
<keyword evidence="7" id="KW-0539">Nucleus</keyword>
<comment type="subcellular location">
    <subcellularLocation>
        <location evidence="1">Nucleus</location>
    </subcellularLocation>
</comment>
<dbReference type="SUPFAM" id="SSF57667">
    <property type="entry name" value="beta-beta-alpha zinc fingers"/>
    <property type="match status" value="1"/>
</dbReference>
<proteinExistence type="predicted"/>
<dbReference type="PANTHER" id="PTHR46481:SF10">
    <property type="entry name" value="ZINC FINGER BED DOMAIN-CONTAINING PROTEIN 39"/>
    <property type="match status" value="1"/>
</dbReference>
<organism evidence="11 12">
    <name type="scientific">Trichoplusia ni</name>
    <name type="common">Cabbage looper</name>
    <dbReference type="NCBI Taxonomy" id="7111"/>
    <lineage>
        <taxon>Eukaryota</taxon>
        <taxon>Metazoa</taxon>
        <taxon>Ecdysozoa</taxon>
        <taxon>Arthropoda</taxon>
        <taxon>Hexapoda</taxon>
        <taxon>Insecta</taxon>
        <taxon>Pterygota</taxon>
        <taxon>Neoptera</taxon>
        <taxon>Endopterygota</taxon>
        <taxon>Lepidoptera</taxon>
        <taxon>Glossata</taxon>
        <taxon>Ditrysia</taxon>
        <taxon>Noctuoidea</taxon>
        <taxon>Noctuidae</taxon>
        <taxon>Plusiinae</taxon>
        <taxon>Trichoplusia</taxon>
    </lineage>
</organism>
<evidence type="ECO:0000313" key="11">
    <source>
        <dbReference type="Proteomes" id="UP000322000"/>
    </source>
</evidence>
<feature type="region of interest" description="Disordered" evidence="9">
    <location>
        <begin position="46"/>
        <end position="84"/>
    </location>
</feature>
<dbReference type="InterPro" id="IPR012337">
    <property type="entry name" value="RNaseH-like_sf"/>
</dbReference>
<evidence type="ECO:0000256" key="1">
    <source>
        <dbReference type="ARBA" id="ARBA00004123"/>
    </source>
</evidence>
<dbReference type="RefSeq" id="XP_026736438.1">
    <property type="nucleotide sequence ID" value="XM_026880637.1"/>
</dbReference>
<accession>A0A7E5W705</accession>
<dbReference type="AlphaFoldDB" id="A0A7E5W705"/>
<dbReference type="InParanoid" id="A0A7E5W705"/>
<evidence type="ECO:0000256" key="6">
    <source>
        <dbReference type="ARBA" id="ARBA00023163"/>
    </source>
</evidence>
<feature type="domain" description="BED-type" evidence="10">
    <location>
        <begin position="6"/>
        <end position="56"/>
    </location>
</feature>
<dbReference type="GO" id="GO:0003677">
    <property type="term" value="F:DNA binding"/>
    <property type="evidence" value="ECO:0007669"/>
    <property type="project" value="InterPro"/>
</dbReference>
<dbReference type="Pfam" id="PF02892">
    <property type="entry name" value="zf-BED"/>
    <property type="match status" value="1"/>
</dbReference>
<keyword evidence="2" id="KW-0479">Metal-binding</keyword>
<evidence type="ECO:0000256" key="4">
    <source>
        <dbReference type="ARBA" id="ARBA00022833"/>
    </source>
</evidence>
<dbReference type="GO" id="GO:0005634">
    <property type="term" value="C:nucleus"/>
    <property type="evidence" value="ECO:0007669"/>
    <property type="project" value="UniProtKB-SubCell"/>
</dbReference>
<gene>
    <name evidence="12" type="primary">LOC113499996</name>
</gene>
<sequence length="289" mass="32627">MAQRRPKRSNLWFHFKEGLNEAICNYCSTKLSTKSGSLGNLKRHLTTKHPTVSLNIERQSAPPVSPPTPRDGTETSPNQHLDLPTTFRQPLNVPSITNFIRRPPSSRKTEQVDKQVVAMVTKGHHSLRIVDEPEFKTLIELVSHCPGYQLPTRKTLSKTLIPKTYTEVFESCFRNLKEAYAVCLCTDGWTSSANQSYIAVTAHYINKNTELQSILLGCIDYNDRHTSVNLVAFLRQIIQDWQITNKISCIVSDNAPNILSAVRLGEWRSVSCFAHLLNLIEQDGIKTIA</sequence>
<evidence type="ECO:0000256" key="5">
    <source>
        <dbReference type="ARBA" id="ARBA00023015"/>
    </source>
</evidence>
<evidence type="ECO:0000256" key="9">
    <source>
        <dbReference type="SAM" id="MobiDB-lite"/>
    </source>
</evidence>
<evidence type="ECO:0000256" key="7">
    <source>
        <dbReference type="ARBA" id="ARBA00023242"/>
    </source>
</evidence>
<dbReference type="GO" id="GO:0009791">
    <property type="term" value="P:post-embryonic development"/>
    <property type="evidence" value="ECO:0007669"/>
    <property type="project" value="UniProtKB-ARBA"/>
</dbReference>
<dbReference type="Proteomes" id="UP000322000">
    <property type="component" value="Chromosome 13"/>
</dbReference>
<dbReference type="GeneID" id="113499996"/>
<feature type="compositionally biased region" description="Polar residues" evidence="9">
    <location>
        <begin position="48"/>
        <end position="58"/>
    </location>
</feature>
<dbReference type="PROSITE" id="PS50808">
    <property type="entry name" value="ZF_BED"/>
    <property type="match status" value="1"/>
</dbReference>
<evidence type="ECO:0000313" key="12">
    <source>
        <dbReference type="RefSeq" id="XP_026736438.1"/>
    </source>
</evidence>
<evidence type="ECO:0000256" key="8">
    <source>
        <dbReference type="PROSITE-ProRule" id="PRU00027"/>
    </source>
</evidence>
<dbReference type="GO" id="GO:0008270">
    <property type="term" value="F:zinc ion binding"/>
    <property type="evidence" value="ECO:0007669"/>
    <property type="project" value="UniProtKB-KW"/>
</dbReference>
<keyword evidence="4" id="KW-0862">Zinc</keyword>
<reference evidence="12" key="1">
    <citation type="submission" date="2025-08" db="UniProtKB">
        <authorList>
            <consortium name="RefSeq"/>
        </authorList>
    </citation>
    <scope>IDENTIFICATION</scope>
</reference>
<dbReference type="KEGG" id="tnl:113499996"/>
<dbReference type="SMART" id="SM00614">
    <property type="entry name" value="ZnF_BED"/>
    <property type="match status" value="1"/>
</dbReference>
<keyword evidence="11" id="KW-1185">Reference proteome</keyword>
<evidence type="ECO:0000256" key="3">
    <source>
        <dbReference type="ARBA" id="ARBA00022771"/>
    </source>
</evidence>
<evidence type="ECO:0000259" key="10">
    <source>
        <dbReference type="PROSITE" id="PS50808"/>
    </source>
</evidence>
<dbReference type="PANTHER" id="PTHR46481">
    <property type="entry name" value="ZINC FINGER BED DOMAIN-CONTAINING PROTEIN 4"/>
    <property type="match status" value="1"/>
</dbReference>
<dbReference type="InterPro" id="IPR036236">
    <property type="entry name" value="Znf_C2H2_sf"/>
</dbReference>
<evidence type="ECO:0000256" key="2">
    <source>
        <dbReference type="ARBA" id="ARBA00022723"/>
    </source>
</evidence>
<dbReference type="OrthoDB" id="1607513at2759"/>
<keyword evidence="3 8" id="KW-0863">Zinc-finger</keyword>
<dbReference type="SUPFAM" id="SSF140996">
    <property type="entry name" value="Hermes dimerisation domain"/>
    <property type="match status" value="1"/>
</dbReference>
<dbReference type="InterPro" id="IPR003656">
    <property type="entry name" value="Znf_BED"/>
</dbReference>
<keyword evidence="6" id="KW-0804">Transcription</keyword>
<keyword evidence="5" id="KW-0805">Transcription regulation</keyword>